<dbReference type="AlphaFoldDB" id="A0A0F9WQ37"/>
<reference evidence="1" key="1">
    <citation type="journal article" date="2015" name="Nature">
        <title>Complex archaea that bridge the gap between prokaryotes and eukaryotes.</title>
        <authorList>
            <person name="Spang A."/>
            <person name="Saw J.H."/>
            <person name="Jorgensen S.L."/>
            <person name="Zaremba-Niedzwiedzka K."/>
            <person name="Martijn J."/>
            <person name="Lind A.E."/>
            <person name="van Eijk R."/>
            <person name="Schleper C."/>
            <person name="Guy L."/>
            <person name="Ettema T.J."/>
        </authorList>
    </citation>
    <scope>NUCLEOTIDE SEQUENCE</scope>
</reference>
<evidence type="ECO:0000313" key="1">
    <source>
        <dbReference type="EMBL" id="KKN80838.1"/>
    </source>
</evidence>
<accession>A0A0F9WQ37</accession>
<protein>
    <submittedName>
        <fullName evidence="1">Uncharacterized protein</fullName>
    </submittedName>
</protein>
<organism evidence="1">
    <name type="scientific">marine sediment metagenome</name>
    <dbReference type="NCBI Taxonomy" id="412755"/>
    <lineage>
        <taxon>unclassified sequences</taxon>
        <taxon>metagenomes</taxon>
        <taxon>ecological metagenomes</taxon>
    </lineage>
</organism>
<sequence>MDCPLQLNTDGIWQCPQCNWTYRIQSDEPPRRNCPKAPSQGLGDTVAKLIKAVGIKPCGGCRKRQAQLNELFPYRQP</sequence>
<comment type="caution">
    <text evidence="1">The sequence shown here is derived from an EMBL/GenBank/DDBJ whole genome shotgun (WGS) entry which is preliminary data.</text>
</comment>
<name>A0A0F9WQ37_9ZZZZ</name>
<proteinExistence type="predicted"/>
<gene>
    <name evidence="1" type="ORF">LCGC14_0326450</name>
</gene>
<dbReference type="EMBL" id="LAZR01000225">
    <property type="protein sequence ID" value="KKN80838.1"/>
    <property type="molecule type" value="Genomic_DNA"/>
</dbReference>